<dbReference type="Gene3D" id="1.20.1270.350">
    <property type="entry name" value="Dedicator of cytokinesis N-terminal subdomain"/>
    <property type="match status" value="1"/>
</dbReference>
<evidence type="ECO:0008006" key="10">
    <source>
        <dbReference type="Google" id="ProtNLM"/>
    </source>
</evidence>
<dbReference type="GO" id="GO:0031267">
    <property type="term" value="F:small GTPase binding"/>
    <property type="evidence" value="ECO:0007669"/>
    <property type="project" value="TreeGrafter"/>
</dbReference>
<dbReference type="GO" id="GO:0005737">
    <property type="term" value="C:cytoplasm"/>
    <property type="evidence" value="ECO:0007669"/>
    <property type="project" value="UniProtKB-SubCell"/>
</dbReference>
<feature type="compositionally biased region" description="Polar residues" evidence="5">
    <location>
        <begin position="2079"/>
        <end position="2093"/>
    </location>
</feature>
<dbReference type="Pfam" id="PF14429">
    <property type="entry name" value="DOCK-C2"/>
    <property type="match status" value="1"/>
</dbReference>
<proteinExistence type="inferred from homology"/>
<name>A0AAW0YKX0_9TREE</name>
<feature type="compositionally biased region" description="Gly residues" evidence="5">
    <location>
        <begin position="2224"/>
        <end position="2234"/>
    </location>
</feature>
<dbReference type="InterPro" id="IPR042455">
    <property type="entry name" value="DOCK_N_sub1"/>
</dbReference>
<dbReference type="InterPro" id="IPR026791">
    <property type="entry name" value="DOCK"/>
</dbReference>
<comment type="caution">
    <text evidence="8">The sequence shown here is derived from an EMBL/GenBank/DDBJ whole genome shotgun (WGS) entry which is preliminary data.</text>
</comment>
<feature type="compositionally biased region" description="Basic and acidic residues" evidence="5">
    <location>
        <begin position="2258"/>
        <end position="2271"/>
    </location>
</feature>
<accession>A0AAW0YKX0</accession>
<dbReference type="KEGG" id="kne:92181113"/>
<keyword evidence="9" id="KW-1185">Reference proteome</keyword>
<evidence type="ECO:0000256" key="1">
    <source>
        <dbReference type="ARBA" id="ARBA00004496"/>
    </source>
</evidence>
<reference evidence="8 9" key="1">
    <citation type="journal article" date="2024" name="bioRxiv">
        <title>Comparative genomics of Cryptococcus and Kwoniella reveals pathogenesis evolution and contrasting karyotype dynamics via intercentromeric recombination or chromosome fusion.</title>
        <authorList>
            <person name="Coelho M.A."/>
            <person name="David-Palma M."/>
            <person name="Shea T."/>
            <person name="Bowers K."/>
            <person name="McGinley-Smith S."/>
            <person name="Mohammad A.W."/>
            <person name="Gnirke A."/>
            <person name="Yurkov A.M."/>
            <person name="Nowrousian M."/>
            <person name="Sun S."/>
            <person name="Cuomo C.A."/>
            <person name="Heitman J."/>
        </authorList>
    </citation>
    <scope>NUCLEOTIDE SEQUENCE [LARGE SCALE GENOMIC DNA]</scope>
    <source>
        <strain evidence="8 9">CBS 13917</strain>
    </source>
</reference>
<dbReference type="CDD" id="cd08679">
    <property type="entry name" value="C2_DOCK180_related"/>
    <property type="match status" value="1"/>
</dbReference>
<dbReference type="GO" id="GO:0005085">
    <property type="term" value="F:guanyl-nucleotide exchange factor activity"/>
    <property type="evidence" value="ECO:0007669"/>
    <property type="project" value="InterPro"/>
</dbReference>
<gene>
    <name evidence="8" type="ORF">IAR55_003855</name>
</gene>
<dbReference type="InterPro" id="IPR027357">
    <property type="entry name" value="DOCKER_dom"/>
</dbReference>
<dbReference type="PANTHER" id="PTHR45653:SF10">
    <property type="entry name" value="MYOBLAST CITY, ISOFORM B"/>
    <property type="match status" value="1"/>
</dbReference>
<feature type="region of interest" description="Disordered" evidence="5">
    <location>
        <begin position="272"/>
        <end position="292"/>
    </location>
</feature>
<dbReference type="Pfam" id="PF23554">
    <property type="entry name" value="TPR_DOCK"/>
    <property type="match status" value="2"/>
</dbReference>
<comment type="subcellular location">
    <subcellularLocation>
        <location evidence="1">Cytoplasm</location>
    </subcellularLocation>
</comment>
<evidence type="ECO:0000256" key="3">
    <source>
        <dbReference type="ARBA" id="ARBA00022553"/>
    </source>
</evidence>
<evidence type="ECO:0000313" key="8">
    <source>
        <dbReference type="EMBL" id="KAK8853154.1"/>
    </source>
</evidence>
<feature type="compositionally biased region" description="Polar residues" evidence="5">
    <location>
        <begin position="2102"/>
        <end position="2145"/>
    </location>
</feature>
<dbReference type="GeneID" id="92181113"/>
<dbReference type="CDD" id="cd11684">
    <property type="entry name" value="DHR2_DOCK"/>
    <property type="match status" value="1"/>
</dbReference>
<dbReference type="PROSITE" id="PS51650">
    <property type="entry name" value="C2_DOCK"/>
    <property type="match status" value="1"/>
</dbReference>
<evidence type="ECO:0000259" key="7">
    <source>
        <dbReference type="PROSITE" id="PS51651"/>
    </source>
</evidence>
<dbReference type="InterPro" id="IPR046773">
    <property type="entry name" value="DOCKER_Lobe_C"/>
</dbReference>
<evidence type="ECO:0000259" key="6">
    <source>
        <dbReference type="PROSITE" id="PS51650"/>
    </source>
</evidence>
<evidence type="ECO:0000256" key="5">
    <source>
        <dbReference type="SAM" id="MobiDB-lite"/>
    </source>
</evidence>
<dbReference type="PANTHER" id="PTHR45653">
    <property type="entry name" value="DEDICATOR OF CYTOKINESIS"/>
    <property type="match status" value="1"/>
</dbReference>
<evidence type="ECO:0000256" key="4">
    <source>
        <dbReference type="PROSITE-ProRule" id="PRU00983"/>
    </source>
</evidence>
<feature type="domain" description="C2 DOCK-type" evidence="6">
    <location>
        <begin position="747"/>
        <end position="941"/>
    </location>
</feature>
<dbReference type="Pfam" id="PF20421">
    <property type="entry name" value="DHR-2_Lobe_C"/>
    <property type="match status" value="1"/>
</dbReference>
<keyword evidence="2" id="KW-0963">Cytoplasm</keyword>
<evidence type="ECO:0000313" key="9">
    <source>
        <dbReference type="Proteomes" id="UP001388673"/>
    </source>
</evidence>
<dbReference type="InterPro" id="IPR032376">
    <property type="entry name" value="DOCK_N"/>
</dbReference>
<dbReference type="Gene3D" id="2.60.40.150">
    <property type="entry name" value="C2 domain"/>
    <property type="match status" value="1"/>
</dbReference>
<feature type="compositionally biased region" description="Polar residues" evidence="5">
    <location>
        <begin position="2205"/>
        <end position="2221"/>
    </location>
</feature>
<dbReference type="Pfam" id="PF16172">
    <property type="entry name" value="DOCK_N"/>
    <property type="match status" value="1"/>
</dbReference>
<dbReference type="Proteomes" id="UP001388673">
    <property type="component" value="Unassembled WGS sequence"/>
</dbReference>
<keyword evidence="3" id="KW-0597">Phosphoprotein</keyword>
<feature type="region of interest" description="Disordered" evidence="5">
    <location>
        <begin position="2079"/>
        <end position="2284"/>
    </location>
</feature>
<organism evidence="8 9">
    <name type="scientific">Kwoniella newhampshirensis</name>
    <dbReference type="NCBI Taxonomy" id="1651941"/>
    <lineage>
        <taxon>Eukaryota</taxon>
        <taxon>Fungi</taxon>
        <taxon>Dikarya</taxon>
        <taxon>Basidiomycota</taxon>
        <taxon>Agaricomycotina</taxon>
        <taxon>Tremellomycetes</taxon>
        <taxon>Tremellales</taxon>
        <taxon>Cryptococcaceae</taxon>
        <taxon>Kwoniella</taxon>
    </lineage>
</organism>
<sequence length="2284" mass="253117">MNHHSVGPLAPGPSRSSVTGFWQPLPYIHSGFCVYPFHPASSLPPTPTTAGDPSTPARSTIDKHRFSWSGIASGLNTEGGGDGKTNAYEIPLDIGDEFFAFEEYRCTVEEDGRGDVWYRGYVVQAVSLPSLSPAAASSASASSSHTASFPRPEPSVLIGIFPAAVVHVRPGASNDDGELTEAYNRAVRLAEERSRNAPPGWVGEMDTVKEEDEGDGYDLSSPQRGIVNVEAQGQNRNVMDTATKRKSIGSGTGGAGILVRANRPKTLVFEQKGLEEEEENKEQPPLPKLTAGDSTIAGQQWPLVDEIACAIREWYGRLPTYLANREYRLLSTVIQHIDALFLGRRQLLSQTLSEDELVRVRRECVSRLVKCNVAQGLEVIVRSLEDGSVMVVDKERAYTRASWVGGITCYLYQVQLAYIDLIPLDSLFGRSLSLIEPRTTFSPSQPSNLTSMKIGGSSATSPIGSYYHCLLDVRAFIANPCAPGETAELFFSLYNKVESRFITEEFCLILNHLGSPARDSEQRIGRLRTLFTGLKNEDLAHDTYLVCRIVRNGALKMRSDNGSTAMRPVAGRRSSLYGISENGAGGAPRNHAPPMYDNMTDDSFSVTSGHGGQRPDTIGTAITDGQASTLEGRPSFRRPMGCAVLELPRISILLETGADKVGSGVEFNVPIYLPKDEATFATLHEDIINKRSKEFLTSPRAEAIVLSLKVLEGIASQLTREHPSLLLDIPLSARLGFPDVVYPGTTRHDLYVKLWSAYFTPAPTSSGGSIRGRKSVLPTYHGDVQVTLEVRKRDGTVVNDAIHMGGSGEPSVSQYHSLVFHHNDRPTFGELVKISLPAQPVTYHLFLTFRSRGKERHLNPDPSELENPFAFAYLPLSDSVSCIKDGDHDLVLYRTDKDIRPDPGGYMDVPALSTPATSSLSSNAKGIYPLRDRISLRTYLCSNVQTQDDTLRALFAWQDVASDVDALCSILQLLGFVSENEIAKFVPTVFDSLFGILVSNLGERQDEVNNLVFKSLVRILAMSSDRRFPNFIDVLNIYIDKQYSYPAASFHLLHLMRTVMTSPATKEYRSLLKVWHLFFRFIVRSREHDRARGMGLDATSAHIEADFQKQTKAILGEINALMKSTDNMLIGTQTLAVQHYADMLPDLAQVFQPLEIAEMVIAFADTLTFAKGNIATYKLLLLLQVVKSIFETTESRALLVPAIIRWIKPHLGRYDAHLVESKDDSKATKDGKRIRWLECNRLAMTVLAWTINKLQEWHVSPSMQEDHELMRQEEENIEHCLTLLPSLYASYAELLHPKTLAVLNKQRSTSSSSTVWKSTPDVFPVSHPFALISDFPPPSLLEQHQRVDEAGLPHTETFNCGLAETAVVILTLIMASPQPNISRCLNEILEIDGSATCIATLKSTFDFCSSVIAFQAFPSQWLTLSLMAFSAIIKLMECVADLLEKEAFVPPIKQTEAFDVELWTKCFELLCDLCGSEELALEEQTQQRRRAEWIIAGDLRDAGADLLMRLWNAIGWPLDAGQREGGLRYGGYQTRFTGLAERILGLCLSSHDAMCETAVEILFSMIYAEYLLDGRFDAIETEIFAKLDRLFTSKSVSSSSDPTMRAYFVAQLRSVFESTPEIDASFTAKVSALLDEVELFIDLLLLLREIPETAAWKDERCSAIYRLITFVDRIGRKDLYIRFVHQMVAINADPTVRDWLAAGLALKLHADIYDWKVEGNWVDEVKIGKVVLPAQTEFARKEAIYYHVIDYFAEAEAYEFALELCQELTAQHQKLTYDVGKLSDLLRHQARLWEKIGGSSRPKPEYFRVAYFGEFSQLDRDKEFIVRGQPWQRFSDFCESLQSKFPAAQLHRSKFPPPESIRLSSNLVIWVNSVTPEPDLTKPVFGEAVDDSIQSYWRWNGIREWGSVRPYLRDPHENEAVLTWTEKTILTTKEELPGLLSRSEIIGVRYEQIAPIVTAIHEVGKATRNLRKLSKDRNGQPPESKMLGTAINGAVDSPINGGVKTYRKVFLDVAYADKHAEESLQIEQLRLAILEYVRTIQSSLIVHKQACKDVAFHEALKSQFYKSFPEEINLLPRMSGSTEGSSNGYQSVNGVDHAYLHPTTSRPHSSSQGHGIPQTISTTLSSPRFSSHSGATDTKSQNGSSYVLPPLRVGPSPSGANASAGGSLHTTPRDSTSTSTHTPTTLPPTARTASTSSPRRTLSRNSGSIMGRDSTNNQSPVLGNGSGSGIGGSLGSRAMSMMGISNVSKPGLNEEPECDKASTKDGTVKKEKGLKRFGSLIRRG</sequence>
<dbReference type="EMBL" id="JBCAWK010000007">
    <property type="protein sequence ID" value="KAK8853154.1"/>
    <property type="molecule type" value="Genomic_DNA"/>
</dbReference>
<dbReference type="RefSeq" id="XP_066802340.1">
    <property type="nucleotide sequence ID" value="XM_066946961.1"/>
</dbReference>
<dbReference type="GO" id="GO:0007264">
    <property type="term" value="P:small GTPase-mediated signal transduction"/>
    <property type="evidence" value="ECO:0007669"/>
    <property type="project" value="InterPro"/>
</dbReference>
<feature type="domain" description="DOCKER" evidence="7">
    <location>
        <begin position="1671"/>
        <end position="2084"/>
    </location>
</feature>
<dbReference type="Gene3D" id="1.25.40.410">
    <property type="match status" value="1"/>
</dbReference>
<dbReference type="InterPro" id="IPR043162">
    <property type="entry name" value="DOCK_C_lobe_C"/>
</dbReference>
<dbReference type="GO" id="GO:0005886">
    <property type="term" value="C:plasma membrane"/>
    <property type="evidence" value="ECO:0007669"/>
    <property type="project" value="TreeGrafter"/>
</dbReference>
<dbReference type="InterPro" id="IPR043161">
    <property type="entry name" value="DOCK_C_lobe_A"/>
</dbReference>
<dbReference type="InterPro" id="IPR035892">
    <property type="entry name" value="C2_domain_sf"/>
</dbReference>
<protein>
    <recommendedName>
        <fullName evidence="10">Cytoplasmic protein</fullName>
    </recommendedName>
</protein>
<dbReference type="InterPro" id="IPR056372">
    <property type="entry name" value="TPR_DOCK"/>
</dbReference>
<comment type="similarity">
    <text evidence="4">Belongs to the DOCK family.</text>
</comment>
<dbReference type="PROSITE" id="PS51651">
    <property type="entry name" value="DOCKER"/>
    <property type="match status" value="1"/>
</dbReference>
<dbReference type="Gene3D" id="1.20.58.740">
    <property type="match status" value="1"/>
</dbReference>
<feature type="compositionally biased region" description="Low complexity" evidence="5">
    <location>
        <begin position="2154"/>
        <end position="2204"/>
    </location>
</feature>
<evidence type="ECO:0000256" key="2">
    <source>
        <dbReference type="ARBA" id="ARBA00022490"/>
    </source>
</evidence>
<dbReference type="InterPro" id="IPR027007">
    <property type="entry name" value="C2_DOCK-type_domain"/>
</dbReference>